<dbReference type="Proteomes" id="UP000000692">
    <property type="component" value="Chromosome"/>
</dbReference>
<evidence type="ECO:0000313" key="2">
    <source>
        <dbReference type="Proteomes" id="UP000000692"/>
    </source>
</evidence>
<dbReference type="AlphaFoldDB" id="F9Y4J3"/>
<gene>
    <name evidence="1" type="ordered locus">KVU_0711</name>
</gene>
<organism evidence="1 2">
    <name type="scientific">Ketogulonicigenium vulgare (strain WSH-001)</name>
    <dbReference type="NCBI Taxonomy" id="759362"/>
    <lineage>
        <taxon>Bacteria</taxon>
        <taxon>Pseudomonadati</taxon>
        <taxon>Pseudomonadota</taxon>
        <taxon>Alphaproteobacteria</taxon>
        <taxon>Rhodobacterales</taxon>
        <taxon>Roseobacteraceae</taxon>
        <taxon>Ketogulonicigenium</taxon>
    </lineage>
</organism>
<dbReference type="EMBL" id="CP002018">
    <property type="protein sequence ID" value="AEM40550.1"/>
    <property type="molecule type" value="Genomic_DNA"/>
</dbReference>
<reference evidence="1 2" key="1">
    <citation type="journal article" date="2011" name="J. Bacteriol.">
        <title>Complete genome sequence of the industrial strain Ketogulonicigenium vulgare WSH-001.</title>
        <authorList>
            <person name="Liu L."/>
            <person name="Li Y."/>
            <person name="Zhang J."/>
            <person name="Zhou Z."/>
            <person name="Liu J."/>
            <person name="Li X."/>
            <person name="Zhou J."/>
            <person name="Du G."/>
            <person name="Wang L."/>
            <person name="Chen J."/>
        </authorList>
    </citation>
    <scope>NUCLEOTIDE SEQUENCE [LARGE SCALE GENOMIC DNA]</scope>
    <source>
        <strain evidence="1 2">WSH-001</strain>
    </source>
</reference>
<evidence type="ECO:0000313" key="1">
    <source>
        <dbReference type="EMBL" id="AEM40550.1"/>
    </source>
</evidence>
<dbReference type="HOGENOM" id="CLU_2752413_0_0_5"/>
<name>F9Y4J3_KETVW</name>
<protein>
    <submittedName>
        <fullName evidence="1">Uncharacterized protein</fullName>
    </submittedName>
</protein>
<keyword evidence="2" id="KW-1185">Reference proteome</keyword>
<proteinExistence type="predicted"/>
<dbReference type="KEGG" id="kvl:KVU_0711"/>
<sequence>MAAKQHVWQALCEERGIRLNPENLMLTGHVMRREGSGLRTHAQPSLRQVLDDAAPRISAAVAARLRRNAV</sequence>
<accession>F9Y4J3</accession>